<evidence type="ECO:0000256" key="2">
    <source>
        <dbReference type="ARBA" id="ARBA00023008"/>
    </source>
</evidence>
<keyword evidence="2" id="KW-0186">Copper</keyword>
<keyword evidence="3" id="KW-0472">Membrane</keyword>
<sequence>MNKKYTYVWISLVVLVFGIIFIPKIIDRVKGGSIVQNDRMNAVPNSTPSAETKGTLAYIMFDGEKRKVPSFEFIDQDSTLISDRDFLGKVYVVEFFFTRCPSICPLMTKNLVALQNEFADDEDFGIASFSITPEFDTPSILREYAQKYGIEDTDWHLMTGNREQIYELANIGFNIYAAESDEAPGGFEHSGLFALVDKEGYMRSRADSYGNPIVYYRGAISEAKGENEQGEKEQISILKRDIKNLLEE</sequence>
<dbReference type="InterPro" id="IPR003782">
    <property type="entry name" value="SCO1/SenC"/>
</dbReference>
<dbReference type="InterPro" id="IPR013766">
    <property type="entry name" value="Thioredoxin_domain"/>
</dbReference>
<dbReference type="PANTHER" id="PTHR12151">
    <property type="entry name" value="ELECTRON TRANSPORT PROTIN SCO1/SENC FAMILY MEMBER"/>
    <property type="match status" value="1"/>
</dbReference>
<dbReference type="InterPro" id="IPR036249">
    <property type="entry name" value="Thioredoxin-like_sf"/>
</dbReference>
<evidence type="ECO:0000259" key="4">
    <source>
        <dbReference type="PROSITE" id="PS51352"/>
    </source>
</evidence>
<proteinExistence type="inferred from homology"/>
<dbReference type="Gene3D" id="3.40.30.10">
    <property type="entry name" value="Glutaredoxin"/>
    <property type="match status" value="1"/>
</dbReference>
<comment type="caution">
    <text evidence="5">The sequence shown here is derived from an EMBL/GenBank/DDBJ whole genome shotgun (WGS) entry which is preliminary data.</text>
</comment>
<dbReference type="CDD" id="cd02968">
    <property type="entry name" value="SCO"/>
    <property type="match status" value="1"/>
</dbReference>
<dbReference type="Pfam" id="PF02630">
    <property type="entry name" value="SCO1-SenC"/>
    <property type="match status" value="1"/>
</dbReference>
<evidence type="ECO:0000256" key="3">
    <source>
        <dbReference type="SAM" id="Phobius"/>
    </source>
</evidence>
<dbReference type="EMBL" id="LAZR01001082">
    <property type="protein sequence ID" value="KKN51045.1"/>
    <property type="molecule type" value="Genomic_DNA"/>
</dbReference>
<keyword evidence="3" id="KW-1133">Transmembrane helix</keyword>
<keyword evidence="3" id="KW-0812">Transmembrane</keyword>
<gene>
    <name evidence="5" type="ORF">LCGC14_0626580</name>
</gene>
<dbReference type="SUPFAM" id="SSF52833">
    <property type="entry name" value="Thioredoxin-like"/>
    <property type="match status" value="1"/>
</dbReference>
<feature type="domain" description="Thioredoxin" evidence="4">
    <location>
        <begin position="62"/>
        <end position="225"/>
    </location>
</feature>
<dbReference type="PROSITE" id="PS51352">
    <property type="entry name" value="THIOREDOXIN_2"/>
    <property type="match status" value="1"/>
</dbReference>
<evidence type="ECO:0000256" key="1">
    <source>
        <dbReference type="ARBA" id="ARBA00010996"/>
    </source>
</evidence>
<name>A0A0F9R376_9ZZZZ</name>
<dbReference type="AlphaFoldDB" id="A0A0F9R376"/>
<protein>
    <recommendedName>
        <fullName evidence="4">Thioredoxin domain-containing protein</fullName>
    </recommendedName>
</protein>
<organism evidence="5">
    <name type="scientific">marine sediment metagenome</name>
    <dbReference type="NCBI Taxonomy" id="412755"/>
    <lineage>
        <taxon>unclassified sequences</taxon>
        <taxon>metagenomes</taxon>
        <taxon>ecological metagenomes</taxon>
    </lineage>
</organism>
<evidence type="ECO:0000313" key="5">
    <source>
        <dbReference type="EMBL" id="KKN51045.1"/>
    </source>
</evidence>
<feature type="transmembrane region" description="Helical" evidence="3">
    <location>
        <begin position="6"/>
        <end position="26"/>
    </location>
</feature>
<comment type="similarity">
    <text evidence="1">Belongs to the SCO1/2 family.</text>
</comment>
<reference evidence="5" key="1">
    <citation type="journal article" date="2015" name="Nature">
        <title>Complex archaea that bridge the gap between prokaryotes and eukaryotes.</title>
        <authorList>
            <person name="Spang A."/>
            <person name="Saw J.H."/>
            <person name="Jorgensen S.L."/>
            <person name="Zaremba-Niedzwiedzka K."/>
            <person name="Martijn J."/>
            <person name="Lind A.E."/>
            <person name="van Eijk R."/>
            <person name="Schleper C."/>
            <person name="Guy L."/>
            <person name="Ettema T.J."/>
        </authorList>
    </citation>
    <scope>NUCLEOTIDE SEQUENCE</scope>
</reference>
<dbReference type="PANTHER" id="PTHR12151:SF25">
    <property type="entry name" value="LINALOOL DEHYDRATASE_ISOMERASE DOMAIN-CONTAINING PROTEIN"/>
    <property type="match status" value="1"/>
</dbReference>
<accession>A0A0F9R376</accession>